<protein>
    <submittedName>
        <fullName evidence="4">Thiamine-phosphate pyrophosphorylase</fullName>
    </submittedName>
</protein>
<dbReference type="GO" id="GO:0009228">
    <property type="term" value="P:thiamine biosynthetic process"/>
    <property type="evidence" value="ECO:0007669"/>
    <property type="project" value="UniProtKB-KW"/>
</dbReference>
<dbReference type="SUPFAM" id="SSF51391">
    <property type="entry name" value="Thiamin phosphate synthase"/>
    <property type="match status" value="1"/>
</dbReference>
<accession>A0A1T5M110</accession>
<dbReference type="OrthoDB" id="9815348at2"/>
<dbReference type="AlphaFoldDB" id="A0A1T5M110"/>
<dbReference type="RefSeq" id="WP_079493524.1">
    <property type="nucleotide sequence ID" value="NZ_FUZT01000009.1"/>
</dbReference>
<dbReference type="STRING" id="36842.SAMN02194393_03660"/>
<comment type="pathway">
    <text evidence="1">Cofactor biosynthesis; thiamine diphosphate biosynthesis.</text>
</comment>
<dbReference type="CDD" id="cd00564">
    <property type="entry name" value="TMP_TenI"/>
    <property type="match status" value="1"/>
</dbReference>
<organism evidence="4 5">
    <name type="scientific">Maledivibacter halophilus</name>
    <dbReference type="NCBI Taxonomy" id="36842"/>
    <lineage>
        <taxon>Bacteria</taxon>
        <taxon>Bacillati</taxon>
        <taxon>Bacillota</taxon>
        <taxon>Clostridia</taxon>
        <taxon>Peptostreptococcales</taxon>
        <taxon>Caminicellaceae</taxon>
        <taxon>Maledivibacter</taxon>
    </lineage>
</organism>
<name>A0A1T5M110_9FIRM</name>
<dbReference type="GO" id="GO:0005737">
    <property type="term" value="C:cytoplasm"/>
    <property type="evidence" value="ECO:0007669"/>
    <property type="project" value="TreeGrafter"/>
</dbReference>
<reference evidence="4 5" key="1">
    <citation type="submission" date="2017-02" db="EMBL/GenBank/DDBJ databases">
        <authorList>
            <person name="Peterson S.W."/>
        </authorList>
    </citation>
    <scope>NUCLEOTIDE SEQUENCE [LARGE SCALE GENOMIC DNA]</scope>
    <source>
        <strain evidence="4 5">M1</strain>
    </source>
</reference>
<evidence type="ECO:0000313" key="5">
    <source>
        <dbReference type="Proteomes" id="UP000190285"/>
    </source>
</evidence>
<gene>
    <name evidence="4" type="ORF">SAMN02194393_03660</name>
</gene>
<dbReference type="PANTHER" id="PTHR20857">
    <property type="entry name" value="THIAMINE-PHOSPHATE PYROPHOSPHORYLASE"/>
    <property type="match status" value="1"/>
</dbReference>
<evidence type="ECO:0000259" key="3">
    <source>
        <dbReference type="Pfam" id="PF02581"/>
    </source>
</evidence>
<dbReference type="InterPro" id="IPR013785">
    <property type="entry name" value="Aldolase_TIM"/>
</dbReference>
<evidence type="ECO:0000256" key="1">
    <source>
        <dbReference type="ARBA" id="ARBA00004948"/>
    </source>
</evidence>
<dbReference type="InterPro" id="IPR022998">
    <property type="entry name" value="ThiamineP_synth_TenI"/>
</dbReference>
<keyword evidence="2" id="KW-0784">Thiamine biosynthesis</keyword>
<dbReference type="PANTHER" id="PTHR20857:SF15">
    <property type="entry name" value="THIAMINE-PHOSPHATE SYNTHASE"/>
    <property type="match status" value="1"/>
</dbReference>
<evidence type="ECO:0000313" key="4">
    <source>
        <dbReference type="EMBL" id="SKC81793.1"/>
    </source>
</evidence>
<dbReference type="InterPro" id="IPR036206">
    <property type="entry name" value="ThiamineP_synth_sf"/>
</dbReference>
<sequence>MLYLITNRKLIKSGNLYSVVLEALRGGTEAVILREKDLAYKELLPIVFKLRNITNSFSAQLIINGNLKSAIISNANFFHIGIKDFENHKPDLNGVLFGLSVHSVKEAIDAEKYGAKYILASHIFETDCKKGLKPKGINLIKNIKSKVNIPVIALGGINEKNIRDIIKAGADGVAVMSYIMSSLDPYSSARKLSEKVKSI</sequence>
<dbReference type="Pfam" id="PF02581">
    <property type="entry name" value="TMP-TENI"/>
    <property type="match status" value="1"/>
</dbReference>
<dbReference type="Proteomes" id="UP000190285">
    <property type="component" value="Unassembled WGS sequence"/>
</dbReference>
<dbReference type="GO" id="GO:0004789">
    <property type="term" value="F:thiamine-phosphate diphosphorylase activity"/>
    <property type="evidence" value="ECO:0007669"/>
    <property type="project" value="TreeGrafter"/>
</dbReference>
<dbReference type="EMBL" id="FUZT01000009">
    <property type="protein sequence ID" value="SKC81793.1"/>
    <property type="molecule type" value="Genomic_DNA"/>
</dbReference>
<dbReference type="Gene3D" id="3.20.20.70">
    <property type="entry name" value="Aldolase class I"/>
    <property type="match status" value="1"/>
</dbReference>
<feature type="domain" description="Thiamine phosphate synthase/TenI" evidence="3">
    <location>
        <begin position="2"/>
        <end position="179"/>
    </location>
</feature>
<evidence type="ECO:0000256" key="2">
    <source>
        <dbReference type="ARBA" id="ARBA00022977"/>
    </source>
</evidence>
<proteinExistence type="predicted"/>
<keyword evidence="5" id="KW-1185">Reference proteome</keyword>